<organism evidence="1 2">
    <name type="scientific">Paramecium primaurelia</name>
    <dbReference type="NCBI Taxonomy" id="5886"/>
    <lineage>
        <taxon>Eukaryota</taxon>
        <taxon>Sar</taxon>
        <taxon>Alveolata</taxon>
        <taxon>Ciliophora</taxon>
        <taxon>Intramacronucleata</taxon>
        <taxon>Oligohymenophorea</taxon>
        <taxon>Peniculida</taxon>
        <taxon>Parameciidae</taxon>
        <taxon>Paramecium</taxon>
    </lineage>
</organism>
<dbReference type="AlphaFoldDB" id="A0A8S1LFF2"/>
<accession>A0A8S1LFF2</accession>
<dbReference type="EMBL" id="CAJJDM010000031">
    <property type="protein sequence ID" value="CAD8061604.1"/>
    <property type="molecule type" value="Genomic_DNA"/>
</dbReference>
<sequence length="417" mass="49917">MLIFLFYYAYSQFIQEGIQILEKGMKMSQDRYLVYFNCPKSLDSICNKRLPSISTQDQEIIDYIQLQAQQVLEQLEPEENIHQYYNKNINQLFQEIVIYDQNEDLLSFKFEFSQFYQKKELQRIQQKYYIDTKNRSVILMNNKNNSWQEFNTTIYMKFQELYIPSRNNIIDQQFGSINVLYPPDSFNIRTLDQNGFIYFTKPIYLTQFYAYSYNINSIISMNYDNQTIKKVSIPVKNQWVLVIGPTGQLINNITVAKQIHIDSILIKVQKQTFTKQQIKTLVIEKLLEKYYLLHSESLLNTLKIEDDQSSEEPNKQKVITTTDDLYQQTIKVFLEFLDIILIKIKQIKKQKQLESLTQDQIQDILQDIENEMTQNEILIFQSLFQNFMVEKYNENDIMLMYQKLLQIDQGLQDKKKD</sequence>
<protein>
    <submittedName>
        <fullName evidence="1">Uncharacterized protein</fullName>
    </submittedName>
</protein>
<evidence type="ECO:0000313" key="2">
    <source>
        <dbReference type="Proteomes" id="UP000688137"/>
    </source>
</evidence>
<gene>
    <name evidence="1" type="ORF">PPRIM_AZ9-3.1.T0320038</name>
</gene>
<comment type="caution">
    <text evidence="1">The sequence shown here is derived from an EMBL/GenBank/DDBJ whole genome shotgun (WGS) entry which is preliminary data.</text>
</comment>
<reference evidence="1" key="1">
    <citation type="submission" date="2021-01" db="EMBL/GenBank/DDBJ databases">
        <authorList>
            <consortium name="Genoscope - CEA"/>
            <person name="William W."/>
        </authorList>
    </citation>
    <scope>NUCLEOTIDE SEQUENCE</scope>
</reference>
<dbReference type="OMA" id="QEFNTTM"/>
<name>A0A8S1LFF2_PARPR</name>
<proteinExistence type="predicted"/>
<evidence type="ECO:0000313" key="1">
    <source>
        <dbReference type="EMBL" id="CAD8061604.1"/>
    </source>
</evidence>
<dbReference type="Proteomes" id="UP000688137">
    <property type="component" value="Unassembled WGS sequence"/>
</dbReference>
<keyword evidence="2" id="KW-1185">Reference proteome</keyword>